<dbReference type="EMBL" id="LVVM01005740">
    <property type="protein sequence ID" value="OJA09864.1"/>
    <property type="molecule type" value="Genomic_DNA"/>
</dbReference>
<dbReference type="Proteomes" id="UP000183567">
    <property type="component" value="Unassembled WGS sequence"/>
</dbReference>
<keyword evidence="2" id="KW-1185">Reference proteome</keyword>
<dbReference type="PANTHER" id="PTHR16453:SF9">
    <property type="entry name" value="GATOR COMPLEX PROTEIN MIOS"/>
    <property type="match status" value="1"/>
</dbReference>
<sequence length="195" mass="21132">MKCFAWSPDPVFDDLFAVGSASGRVDLIRLEATRVARNNVLSSGPVVTLPVRNSRSCNVLAFCNVDPNYLAVGLDKVRGDSSLIWDIQSATPSFSLSLPSTLDEEAVSNAVLGRPQPRMARADVISHRTDGRVLQQHAPTEILSALAFLPQSTHLLLAGISARWLRLFDLRTPKPTTTNIATKVHGIATSPIDPH</sequence>
<evidence type="ECO:0000313" key="2">
    <source>
        <dbReference type="Proteomes" id="UP000183567"/>
    </source>
</evidence>
<name>A0A1J8Q9A0_9AGAM</name>
<organism evidence="1 2">
    <name type="scientific">Rhizopogon vesiculosus</name>
    <dbReference type="NCBI Taxonomy" id="180088"/>
    <lineage>
        <taxon>Eukaryota</taxon>
        <taxon>Fungi</taxon>
        <taxon>Dikarya</taxon>
        <taxon>Basidiomycota</taxon>
        <taxon>Agaricomycotina</taxon>
        <taxon>Agaricomycetes</taxon>
        <taxon>Agaricomycetidae</taxon>
        <taxon>Boletales</taxon>
        <taxon>Suillineae</taxon>
        <taxon>Rhizopogonaceae</taxon>
        <taxon>Rhizopogon</taxon>
    </lineage>
</organism>
<proteinExistence type="predicted"/>
<dbReference type="SUPFAM" id="SSF50978">
    <property type="entry name" value="WD40 repeat-like"/>
    <property type="match status" value="1"/>
</dbReference>
<dbReference type="GO" id="GO:0005737">
    <property type="term" value="C:cytoplasm"/>
    <property type="evidence" value="ECO:0007669"/>
    <property type="project" value="TreeGrafter"/>
</dbReference>
<dbReference type="AlphaFoldDB" id="A0A1J8Q9A0"/>
<comment type="caution">
    <text evidence="1">The sequence shown here is derived from an EMBL/GenBank/DDBJ whole genome shotgun (WGS) entry which is preliminary data.</text>
</comment>
<accession>A0A1J8Q9A0</accession>
<dbReference type="InterPro" id="IPR037593">
    <property type="entry name" value="MIOS/Sea4"/>
</dbReference>
<dbReference type="PANTHER" id="PTHR16453">
    <property type="entry name" value="WD40 DOMAIN-CONTAINING PROTEIN MIO FAMILY MEMBER"/>
    <property type="match status" value="1"/>
</dbReference>
<dbReference type="STRING" id="180088.A0A1J8Q9A0"/>
<dbReference type="Gene3D" id="2.130.10.10">
    <property type="entry name" value="YVTN repeat-like/Quinoprotein amine dehydrogenase"/>
    <property type="match status" value="1"/>
</dbReference>
<reference evidence="1 2" key="1">
    <citation type="submission" date="2016-03" db="EMBL/GenBank/DDBJ databases">
        <title>Comparative genomics of the ectomycorrhizal sister species Rhizopogon vinicolor and Rhizopogon vesiculosus (Basidiomycota: Boletales) reveals a divergence of the mating type B locus.</title>
        <authorList>
            <person name="Mujic A.B."/>
            <person name="Kuo A."/>
            <person name="Tritt A."/>
            <person name="Lipzen A."/>
            <person name="Chen C."/>
            <person name="Johnson J."/>
            <person name="Sharma A."/>
            <person name="Barry K."/>
            <person name="Grigoriev I.V."/>
            <person name="Spatafora J.W."/>
        </authorList>
    </citation>
    <scope>NUCLEOTIDE SEQUENCE [LARGE SCALE GENOMIC DNA]</scope>
    <source>
        <strain evidence="1 2">AM-OR11-056</strain>
    </source>
</reference>
<dbReference type="InterPro" id="IPR036322">
    <property type="entry name" value="WD40_repeat_dom_sf"/>
</dbReference>
<gene>
    <name evidence="1" type="ORF">AZE42_06257</name>
</gene>
<dbReference type="OrthoDB" id="341486at2759"/>
<dbReference type="Pfam" id="PF21720">
    <property type="entry name" value="MIOS_WD40"/>
    <property type="match status" value="1"/>
</dbReference>
<protein>
    <submittedName>
        <fullName evidence="1">Uncharacterized protein</fullName>
    </submittedName>
</protein>
<dbReference type="InterPro" id="IPR015943">
    <property type="entry name" value="WD40/YVTN_repeat-like_dom_sf"/>
</dbReference>
<evidence type="ECO:0000313" key="1">
    <source>
        <dbReference type="EMBL" id="OJA09864.1"/>
    </source>
</evidence>